<dbReference type="Proteomes" id="UP000887561">
    <property type="component" value="Unplaced"/>
</dbReference>
<dbReference type="AlphaFoldDB" id="A0A915MCH3"/>
<reference evidence="3" key="1">
    <citation type="submission" date="2022-11" db="UniProtKB">
        <authorList>
            <consortium name="WormBaseParasite"/>
        </authorList>
    </citation>
    <scope>IDENTIFICATION</scope>
</reference>
<evidence type="ECO:0000256" key="1">
    <source>
        <dbReference type="SAM" id="MobiDB-lite"/>
    </source>
</evidence>
<dbReference type="InterPro" id="IPR036388">
    <property type="entry name" value="WH-like_DNA-bd_sf"/>
</dbReference>
<name>A0A915MCH3_MELJA</name>
<accession>A0A915MCH3</accession>
<dbReference type="WBParaSite" id="scaffold34592_cov354.g21442">
    <property type="protein sequence ID" value="scaffold34592_cov354.g21442"/>
    <property type="gene ID" value="scaffold34592_cov354.g21442"/>
</dbReference>
<dbReference type="SUPFAM" id="SSF55729">
    <property type="entry name" value="Acyl-CoA N-acyltransferases (Nat)"/>
    <property type="match status" value="1"/>
</dbReference>
<dbReference type="Gene3D" id="1.10.10.10">
    <property type="entry name" value="Winged helix-like DNA-binding domain superfamily/Winged helix DNA-binding domain"/>
    <property type="match status" value="1"/>
</dbReference>
<keyword evidence="2" id="KW-1185">Reference proteome</keyword>
<sequence length="78" mass="8860">LSYRSYWFQTIMETILNIVREQGDPIPSQGENGEEEEDTQVSVSIMDLCELTSIRKEDILQTLEVSDNSISMLNAASF</sequence>
<dbReference type="InterPro" id="IPR016181">
    <property type="entry name" value="Acyl_CoA_acyltransferase"/>
</dbReference>
<proteinExistence type="predicted"/>
<evidence type="ECO:0000313" key="2">
    <source>
        <dbReference type="Proteomes" id="UP000887561"/>
    </source>
</evidence>
<organism evidence="2 3">
    <name type="scientific">Meloidogyne javanica</name>
    <name type="common">Root-knot nematode worm</name>
    <dbReference type="NCBI Taxonomy" id="6303"/>
    <lineage>
        <taxon>Eukaryota</taxon>
        <taxon>Metazoa</taxon>
        <taxon>Ecdysozoa</taxon>
        <taxon>Nematoda</taxon>
        <taxon>Chromadorea</taxon>
        <taxon>Rhabditida</taxon>
        <taxon>Tylenchina</taxon>
        <taxon>Tylenchomorpha</taxon>
        <taxon>Tylenchoidea</taxon>
        <taxon>Meloidogynidae</taxon>
        <taxon>Meloidogyninae</taxon>
        <taxon>Meloidogyne</taxon>
        <taxon>Meloidogyne incognita group</taxon>
    </lineage>
</organism>
<evidence type="ECO:0000313" key="3">
    <source>
        <dbReference type="WBParaSite" id="scaffold34592_cov354.g21442"/>
    </source>
</evidence>
<protein>
    <submittedName>
        <fullName evidence="3">Histone acetyltransferase</fullName>
    </submittedName>
</protein>
<feature type="region of interest" description="Disordered" evidence="1">
    <location>
        <begin position="22"/>
        <end position="41"/>
    </location>
</feature>